<dbReference type="InterPro" id="IPR001789">
    <property type="entry name" value="Sig_transdc_resp-reg_receiver"/>
</dbReference>
<dbReference type="Gene3D" id="3.40.50.2300">
    <property type="match status" value="1"/>
</dbReference>
<dbReference type="PANTHER" id="PTHR44591">
    <property type="entry name" value="STRESS RESPONSE REGULATOR PROTEIN 1"/>
    <property type="match status" value="1"/>
</dbReference>
<dbReference type="EMBL" id="PFAQ01000041">
    <property type="protein sequence ID" value="PIT94612.1"/>
    <property type="molecule type" value="Genomic_DNA"/>
</dbReference>
<evidence type="ECO:0000256" key="2">
    <source>
        <dbReference type="PROSITE-ProRule" id="PRU00169"/>
    </source>
</evidence>
<evidence type="ECO:0000313" key="5">
    <source>
        <dbReference type="Proteomes" id="UP000228900"/>
    </source>
</evidence>
<proteinExistence type="predicted"/>
<organism evidence="4 5">
    <name type="scientific">Candidatus Falkowbacteria bacterium CG10_big_fil_rev_8_21_14_0_10_39_9</name>
    <dbReference type="NCBI Taxonomy" id="1974566"/>
    <lineage>
        <taxon>Bacteria</taxon>
        <taxon>Candidatus Falkowiibacteriota</taxon>
    </lineage>
</organism>
<name>A0A2M6WPB3_9BACT</name>
<gene>
    <name evidence="4" type="ORF">COT98_02620</name>
</gene>
<reference evidence="5" key="1">
    <citation type="submission" date="2017-09" db="EMBL/GenBank/DDBJ databases">
        <title>Depth-based differentiation of microbial function through sediment-hosted aquifers and enrichment of novel symbionts in the deep terrestrial subsurface.</title>
        <authorList>
            <person name="Probst A.J."/>
            <person name="Ladd B."/>
            <person name="Jarett J.K."/>
            <person name="Geller-Mcgrath D.E."/>
            <person name="Sieber C.M.K."/>
            <person name="Emerson J.B."/>
            <person name="Anantharaman K."/>
            <person name="Thomas B.C."/>
            <person name="Malmstrom R."/>
            <person name="Stieglmeier M."/>
            <person name="Klingl A."/>
            <person name="Woyke T."/>
            <person name="Ryan C.M."/>
            <person name="Banfield J.F."/>
        </authorList>
    </citation>
    <scope>NUCLEOTIDE SEQUENCE [LARGE SCALE GENOMIC DNA]</scope>
</reference>
<dbReference type="GO" id="GO:0000160">
    <property type="term" value="P:phosphorelay signal transduction system"/>
    <property type="evidence" value="ECO:0007669"/>
    <property type="project" value="InterPro"/>
</dbReference>
<dbReference type="InterPro" id="IPR050595">
    <property type="entry name" value="Bact_response_regulator"/>
</dbReference>
<comment type="caution">
    <text evidence="4">The sequence shown here is derived from an EMBL/GenBank/DDBJ whole genome shotgun (WGS) entry which is preliminary data.</text>
</comment>
<evidence type="ECO:0000256" key="1">
    <source>
        <dbReference type="ARBA" id="ARBA00022553"/>
    </source>
</evidence>
<evidence type="ECO:0000313" key="4">
    <source>
        <dbReference type="EMBL" id="PIT94612.1"/>
    </source>
</evidence>
<dbReference type="Proteomes" id="UP000228900">
    <property type="component" value="Unassembled WGS sequence"/>
</dbReference>
<comment type="caution">
    <text evidence="2">Lacks conserved residue(s) required for the propagation of feature annotation.</text>
</comment>
<dbReference type="SUPFAM" id="SSF52172">
    <property type="entry name" value="CheY-like"/>
    <property type="match status" value="1"/>
</dbReference>
<dbReference type="PANTHER" id="PTHR44591:SF3">
    <property type="entry name" value="RESPONSE REGULATORY DOMAIN-CONTAINING PROTEIN"/>
    <property type="match status" value="1"/>
</dbReference>
<dbReference type="AlphaFoldDB" id="A0A2M6WPB3"/>
<dbReference type="Pfam" id="PF00072">
    <property type="entry name" value="Response_reg"/>
    <property type="match status" value="1"/>
</dbReference>
<accession>A0A2M6WPB3</accession>
<evidence type="ECO:0000259" key="3">
    <source>
        <dbReference type="PROSITE" id="PS50110"/>
    </source>
</evidence>
<feature type="domain" description="Response regulatory" evidence="3">
    <location>
        <begin position="11"/>
        <end position="91"/>
    </location>
</feature>
<dbReference type="PROSITE" id="PS50110">
    <property type="entry name" value="RESPONSE_REGULATORY"/>
    <property type="match status" value="1"/>
</dbReference>
<dbReference type="InterPro" id="IPR011006">
    <property type="entry name" value="CheY-like_superfamily"/>
</dbReference>
<sequence length="91" mass="9804">MFVATSVSPKKILIADDEKAISKALVLKLTNVGFVVEAAVNGNEAIEKIKANKFDLIVLALIVPEKDGFAVLEYMRDNKISCPVLVASNLS</sequence>
<protein>
    <recommendedName>
        <fullName evidence="3">Response regulatory domain-containing protein</fullName>
    </recommendedName>
</protein>
<keyword evidence="1" id="KW-0597">Phosphoprotein</keyword>